<dbReference type="Proteomes" id="UP000002489">
    <property type="component" value="Unassembled WGS sequence"/>
</dbReference>
<proteinExistence type="predicted"/>
<gene>
    <name evidence="2" type="primary">28950396</name>
</gene>
<evidence type="ECO:0000256" key="1">
    <source>
        <dbReference type="SAM" id="MobiDB-lite"/>
    </source>
</evidence>
<accession>A0A0D2XXR4</accession>
<reference evidence="3" key="1">
    <citation type="journal article" date="2012" name="Mol. Plant Microbe Interact.">
        <title>A highly conserved effector in Fusarium oxysporum is required for full virulence on Arabidopsis.</title>
        <authorList>
            <person name="Thatcher L.F."/>
            <person name="Gardiner D.M."/>
            <person name="Kazan K."/>
            <person name="Manners J."/>
        </authorList>
    </citation>
    <scope>NUCLEOTIDE SEQUENCE [LARGE SCALE GENOMIC DNA]</scope>
    <source>
        <strain evidence="3">Fo5176</strain>
    </source>
</reference>
<dbReference type="AlphaFoldDB" id="A0A0D2XXR4"/>
<feature type="region of interest" description="Disordered" evidence="1">
    <location>
        <begin position="24"/>
        <end position="48"/>
    </location>
</feature>
<sequence>MYWDGDPMRMQYEILQEEWLQRSRLPEGPDESVKPSSEKVNETGDPRWDMGRFGTTSVLDVCNVLLLREARDGVSERVGVGKISHSAFFSAMPEPDVFYLK</sequence>
<protein>
    <submittedName>
        <fullName evidence="2">Uncharacterized protein</fullName>
    </submittedName>
</protein>
<dbReference type="VEuPathDB" id="FungiDB:FOXG_08783"/>
<evidence type="ECO:0000313" key="3">
    <source>
        <dbReference type="Proteomes" id="UP000002489"/>
    </source>
</evidence>
<reference evidence="2" key="2">
    <citation type="submission" date="2025-08" db="UniProtKB">
        <authorList>
            <consortium name="EnsemblFungi"/>
        </authorList>
    </citation>
    <scope>IDENTIFICATION</scope>
    <source>
        <strain evidence="2">4287 / CBS 123668 / FGSC 9935 / NRRL 34936</strain>
    </source>
</reference>
<evidence type="ECO:0000313" key="2">
    <source>
        <dbReference type="EnsemblFungi" id="FOXG_08783P0"/>
    </source>
</evidence>
<name>A0A0D2XXR4_FUSOF</name>
<dbReference type="EnsemblFungi" id="FOXG_08783T0">
    <property type="protein sequence ID" value="FOXG_08783P0"/>
    <property type="gene ID" value="FOXG_08783"/>
</dbReference>
<organism evidence="2 3">
    <name type="scientific">Fusarium oxysporum (strain Fo5176)</name>
    <name type="common">Fusarium vascular wilt</name>
    <dbReference type="NCBI Taxonomy" id="660025"/>
    <lineage>
        <taxon>Eukaryota</taxon>
        <taxon>Fungi</taxon>
        <taxon>Dikarya</taxon>
        <taxon>Ascomycota</taxon>
        <taxon>Pezizomycotina</taxon>
        <taxon>Sordariomycetes</taxon>
        <taxon>Hypocreomycetidae</taxon>
        <taxon>Hypocreales</taxon>
        <taxon>Nectriaceae</taxon>
        <taxon>Fusarium</taxon>
        <taxon>Fusarium oxysporum species complex</taxon>
    </lineage>
</organism>